<evidence type="ECO:0000313" key="2">
    <source>
        <dbReference type="Proteomes" id="UP000325315"/>
    </source>
</evidence>
<proteinExistence type="predicted"/>
<sequence>MVEMKRLNLELRQAIKSKESVWRQKSRMTWLKDGNSNTTFFHRAVKIRVKRKIVHGMKIGNSWYCEPKELKEKMFNFFINHFSYPLRKWKMDMVLKFNRLNEAEALKLEVPFSMEEIKEAVWSCDKNKASGPDGFSQWFFRKCWKIVQKDLFKMMGEFYKTGKLEISINLSFIAPIP</sequence>
<dbReference type="AlphaFoldDB" id="A0A5B6UAG9"/>
<keyword evidence="2" id="KW-1185">Reference proteome</keyword>
<dbReference type="EMBL" id="SMMG02000013">
    <property type="protein sequence ID" value="KAA3454318.1"/>
    <property type="molecule type" value="Genomic_DNA"/>
</dbReference>
<evidence type="ECO:0000313" key="1">
    <source>
        <dbReference type="EMBL" id="KAA3454318.1"/>
    </source>
</evidence>
<comment type="caution">
    <text evidence="1">The sequence shown here is derived from an EMBL/GenBank/DDBJ whole genome shotgun (WGS) entry which is preliminary data.</text>
</comment>
<protein>
    <submittedName>
        <fullName evidence="1">Putative Transposon TX1</fullName>
    </submittedName>
</protein>
<gene>
    <name evidence="1" type="ORF">EPI10_010261</name>
</gene>
<name>A0A5B6UAG9_9ROSI</name>
<dbReference type="Proteomes" id="UP000325315">
    <property type="component" value="Unassembled WGS sequence"/>
</dbReference>
<reference evidence="2" key="1">
    <citation type="journal article" date="2019" name="Plant Biotechnol. J.">
        <title>Genome sequencing of the Australian wild diploid species Gossypium australe highlights disease resistance and delayed gland morphogenesis.</title>
        <authorList>
            <person name="Cai Y."/>
            <person name="Cai X."/>
            <person name="Wang Q."/>
            <person name="Wang P."/>
            <person name="Zhang Y."/>
            <person name="Cai C."/>
            <person name="Xu Y."/>
            <person name="Wang K."/>
            <person name="Zhou Z."/>
            <person name="Wang C."/>
            <person name="Geng S."/>
            <person name="Li B."/>
            <person name="Dong Q."/>
            <person name="Hou Y."/>
            <person name="Wang H."/>
            <person name="Ai P."/>
            <person name="Liu Z."/>
            <person name="Yi F."/>
            <person name="Sun M."/>
            <person name="An G."/>
            <person name="Cheng J."/>
            <person name="Zhang Y."/>
            <person name="Shi Q."/>
            <person name="Xie Y."/>
            <person name="Shi X."/>
            <person name="Chang Y."/>
            <person name="Huang F."/>
            <person name="Chen Y."/>
            <person name="Hong S."/>
            <person name="Mi L."/>
            <person name="Sun Q."/>
            <person name="Zhang L."/>
            <person name="Zhou B."/>
            <person name="Peng R."/>
            <person name="Zhang X."/>
            <person name="Liu F."/>
        </authorList>
    </citation>
    <scope>NUCLEOTIDE SEQUENCE [LARGE SCALE GENOMIC DNA]</scope>
    <source>
        <strain evidence="2">cv. PA1801</strain>
    </source>
</reference>
<dbReference type="OrthoDB" id="1000249at2759"/>
<accession>A0A5B6UAG9</accession>
<organism evidence="1 2">
    <name type="scientific">Gossypium australe</name>
    <dbReference type="NCBI Taxonomy" id="47621"/>
    <lineage>
        <taxon>Eukaryota</taxon>
        <taxon>Viridiplantae</taxon>
        <taxon>Streptophyta</taxon>
        <taxon>Embryophyta</taxon>
        <taxon>Tracheophyta</taxon>
        <taxon>Spermatophyta</taxon>
        <taxon>Magnoliopsida</taxon>
        <taxon>eudicotyledons</taxon>
        <taxon>Gunneridae</taxon>
        <taxon>Pentapetalae</taxon>
        <taxon>rosids</taxon>
        <taxon>malvids</taxon>
        <taxon>Malvales</taxon>
        <taxon>Malvaceae</taxon>
        <taxon>Malvoideae</taxon>
        <taxon>Gossypium</taxon>
    </lineage>
</organism>